<keyword evidence="4" id="KW-1185">Reference proteome</keyword>
<dbReference type="InterPro" id="IPR020904">
    <property type="entry name" value="Sc_DH/Rdtase_CS"/>
</dbReference>
<dbReference type="PANTHER" id="PTHR43477:SF1">
    <property type="entry name" value="DIHYDROANTICAPSIN 7-DEHYDROGENASE"/>
    <property type="match status" value="1"/>
</dbReference>
<dbReference type="PRINTS" id="PR00081">
    <property type="entry name" value="GDHRDH"/>
</dbReference>
<dbReference type="SUPFAM" id="SSF51735">
    <property type="entry name" value="NAD(P)-binding Rossmann-fold domains"/>
    <property type="match status" value="1"/>
</dbReference>
<dbReference type="RefSeq" id="WP_109533275.1">
    <property type="nucleotide sequence ID" value="NZ_QEYD01000005.1"/>
</dbReference>
<keyword evidence="2" id="KW-0560">Oxidoreductase</keyword>
<accession>A0A2U2CBF3</accession>
<dbReference type="GO" id="GO:0016491">
    <property type="term" value="F:oxidoreductase activity"/>
    <property type="evidence" value="ECO:0007669"/>
    <property type="project" value="UniProtKB-KW"/>
</dbReference>
<dbReference type="InterPro" id="IPR051122">
    <property type="entry name" value="SDR_DHRS6-like"/>
</dbReference>
<sequence length="257" mass="27078">MARLSNKCIVLTGAGSGIGQGMAEGFVREGAQVLGVDLSEAGLAETAARVSGPGRFETLVGNVTDKGLPDAIRTKLSALGWQWNVLCNNAGIGGGGMAGDTDDETLNRYLDVNVTGLFRLSRAAVNDWKGKAGVILNTASIYSFIGATGSAAYSTSKAAVAGLTRQMATDYGVEGIRVVAVAPGLIETALTAERIRTEAWRRHIYIDQSPLRRVGKPEDIANGAIFLISDEASFITGETLRIDGGWTLGRYPRPDED</sequence>
<proteinExistence type="inferred from homology"/>
<reference evidence="3 4" key="1">
    <citation type="submission" date="2018-05" db="EMBL/GenBank/DDBJ databases">
        <title>Pararhodobacter marina sp. nov., isolated from deep-sea water of the Indian Ocean.</title>
        <authorList>
            <person name="Lai Q.Sr."/>
            <person name="Liu X."/>
            <person name="Shao Z."/>
        </authorList>
    </citation>
    <scope>NUCLEOTIDE SEQUENCE [LARGE SCALE GENOMIC DNA]</scope>
    <source>
        <strain evidence="3 4">CIC4N-9</strain>
    </source>
</reference>
<dbReference type="PANTHER" id="PTHR43477">
    <property type="entry name" value="DIHYDROANTICAPSIN 7-DEHYDROGENASE"/>
    <property type="match status" value="1"/>
</dbReference>
<dbReference type="PRINTS" id="PR00080">
    <property type="entry name" value="SDRFAMILY"/>
</dbReference>
<dbReference type="FunFam" id="3.40.50.720:FF:000084">
    <property type="entry name" value="Short-chain dehydrogenase reductase"/>
    <property type="match status" value="1"/>
</dbReference>
<evidence type="ECO:0000256" key="2">
    <source>
        <dbReference type="ARBA" id="ARBA00023002"/>
    </source>
</evidence>
<comment type="similarity">
    <text evidence="1">Belongs to the short-chain dehydrogenases/reductases (SDR) family.</text>
</comment>
<dbReference type="EMBL" id="QEYD01000005">
    <property type="protein sequence ID" value="PWE29226.1"/>
    <property type="molecule type" value="Genomic_DNA"/>
</dbReference>
<dbReference type="AlphaFoldDB" id="A0A2U2CBF3"/>
<evidence type="ECO:0000256" key="1">
    <source>
        <dbReference type="ARBA" id="ARBA00006484"/>
    </source>
</evidence>
<dbReference type="InterPro" id="IPR002347">
    <property type="entry name" value="SDR_fam"/>
</dbReference>
<dbReference type="OrthoDB" id="9779623at2"/>
<dbReference type="PROSITE" id="PS00061">
    <property type="entry name" value="ADH_SHORT"/>
    <property type="match status" value="1"/>
</dbReference>
<dbReference type="CDD" id="cd05233">
    <property type="entry name" value="SDR_c"/>
    <property type="match status" value="1"/>
</dbReference>
<evidence type="ECO:0000313" key="3">
    <source>
        <dbReference type="EMBL" id="PWE29226.1"/>
    </source>
</evidence>
<dbReference type="InterPro" id="IPR036291">
    <property type="entry name" value="NAD(P)-bd_dom_sf"/>
</dbReference>
<name>A0A2U2CBF3_9RHOB</name>
<organism evidence="3 4">
    <name type="scientific">Pararhodobacter marinus</name>
    <dbReference type="NCBI Taxonomy" id="2184063"/>
    <lineage>
        <taxon>Bacteria</taxon>
        <taxon>Pseudomonadati</taxon>
        <taxon>Pseudomonadota</taxon>
        <taxon>Alphaproteobacteria</taxon>
        <taxon>Rhodobacterales</taxon>
        <taxon>Paracoccaceae</taxon>
        <taxon>Pararhodobacter</taxon>
    </lineage>
</organism>
<dbReference type="Proteomes" id="UP000244940">
    <property type="component" value="Unassembled WGS sequence"/>
</dbReference>
<comment type="caution">
    <text evidence="3">The sequence shown here is derived from an EMBL/GenBank/DDBJ whole genome shotgun (WGS) entry which is preliminary data.</text>
</comment>
<gene>
    <name evidence="3" type="ORF">C4N9_08845</name>
</gene>
<protein>
    <submittedName>
        <fullName evidence="3">Short-chain dehydrogenase</fullName>
    </submittedName>
</protein>
<dbReference type="Pfam" id="PF13561">
    <property type="entry name" value="adh_short_C2"/>
    <property type="match status" value="1"/>
</dbReference>
<evidence type="ECO:0000313" key="4">
    <source>
        <dbReference type="Proteomes" id="UP000244940"/>
    </source>
</evidence>
<dbReference type="Gene3D" id="3.40.50.720">
    <property type="entry name" value="NAD(P)-binding Rossmann-like Domain"/>
    <property type="match status" value="1"/>
</dbReference>
<dbReference type="GeneID" id="94364997"/>